<dbReference type="PANTHER" id="PTHR43414:SF6">
    <property type="entry name" value="MULTIDRUG RESISTANCE PROTEIN MDTG"/>
    <property type="match status" value="1"/>
</dbReference>
<feature type="transmembrane region" description="Helical" evidence="7">
    <location>
        <begin position="230"/>
        <end position="247"/>
    </location>
</feature>
<dbReference type="GO" id="GO:0005886">
    <property type="term" value="C:plasma membrane"/>
    <property type="evidence" value="ECO:0007669"/>
    <property type="project" value="UniProtKB-SubCell"/>
</dbReference>
<dbReference type="SUPFAM" id="SSF103473">
    <property type="entry name" value="MFS general substrate transporter"/>
    <property type="match status" value="2"/>
</dbReference>
<feature type="transmembrane region" description="Helical" evidence="7">
    <location>
        <begin position="24"/>
        <end position="49"/>
    </location>
</feature>
<feature type="transmembrane region" description="Helical" evidence="7">
    <location>
        <begin position="360"/>
        <end position="382"/>
    </location>
</feature>
<feature type="transmembrane region" description="Helical" evidence="7">
    <location>
        <begin position="94"/>
        <end position="113"/>
    </location>
</feature>
<comment type="caution">
    <text evidence="9">The sequence shown here is derived from an EMBL/GenBank/DDBJ whole genome shotgun (WGS) entry which is preliminary data.</text>
</comment>
<dbReference type="Proteomes" id="UP000644756">
    <property type="component" value="Unassembled WGS sequence"/>
</dbReference>
<feature type="transmembrane region" description="Helical" evidence="7">
    <location>
        <begin position="267"/>
        <end position="290"/>
    </location>
</feature>
<keyword evidence="2" id="KW-0813">Transport</keyword>
<evidence type="ECO:0000256" key="3">
    <source>
        <dbReference type="ARBA" id="ARBA00022475"/>
    </source>
</evidence>
<organism evidence="9 10">
    <name type="scientific">Paenibacillus abyssi</name>
    <dbReference type="NCBI Taxonomy" id="1340531"/>
    <lineage>
        <taxon>Bacteria</taxon>
        <taxon>Bacillati</taxon>
        <taxon>Bacillota</taxon>
        <taxon>Bacilli</taxon>
        <taxon>Bacillales</taxon>
        <taxon>Paenibacillaceae</taxon>
        <taxon>Paenibacillus</taxon>
    </lineage>
</organism>
<gene>
    <name evidence="9" type="ORF">GCM10010916_18810</name>
</gene>
<dbReference type="InterPro" id="IPR036259">
    <property type="entry name" value="MFS_trans_sf"/>
</dbReference>
<reference evidence="9" key="1">
    <citation type="journal article" date="2014" name="Int. J. Syst. Evol. Microbiol.">
        <title>Complete genome sequence of Corynebacterium casei LMG S-19264T (=DSM 44701T), isolated from a smear-ripened cheese.</title>
        <authorList>
            <consortium name="US DOE Joint Genome Institute (JGI-PGF)"/>
            <person name="Walter F."/>
            <person name="Albersmeier A."/>
            <person name="Kalinowski J."/>
            <person name="Ruckert C."/>
        </authorList>
    </citation>
    <scope>NUCLEOTIDE SEQUENCE</scope>
    <source>
        <strain evidence="9">CGMCC 1.12987</strain>
    </source>
</reference>
<feature type="transmembrane region" description="Helical" evidence="7">
    <location>
        <begin position="61"/>
        <end position="82"/>
    </location>
</feature>
<dbReference type="Pfam" id="PF07690">
    <property type="entry name" value="MFS_1"/>
    <property type="match status" value="1"/>
</dbReference>
<evidence type="ECO:0000256" key="4">
    <source>
        <dbReference type="ARBA" id="ARBA00022692"/>
    </source>
</evidence>
<dbReference type="PROSITE" id="PS50850">
    <property type="entry name" value="MFS"/>
    <property type="match status" value="1"/>
</dbReference>
<feature type="transmembrane region" description="Helical" evidence="7">
    <location>
        <begin position="302"/>
        <end position="319"/>
    </location>
</feature>
<evidence type="ECO:0000313" key="10">
    <source>
        <dbReference type="Proteomes" id="UP000644756"/>
    </source>
</evidence>
<feature type="transmembrane region" description="Helical" evidence="7">
    <location>
        <begin position="388"/>
        <end position="410"/>
    </location>
</feature>
<evidence type="ECO:0000256" key="6">
    <source>
        <dbReference type="ARBA" id="ARBA00023136"/>
    </source>
</evidence>
<evidence type="ECO:0000256" key="2">
    <source>
        <dbReference type="ARBA" id="ARBA00022448"/>
    </source>
</evidence>
<evidence type="ECO:0000256" key="7">
    <source>
        <dbReference type="SAM" id="Phobius"/>
    </source>
</evidence>
<dbReference type="InterPro" id="IPR020846">
    <property type="entry name" value="MFS_dom"/>
</dbReference>
<keyword evidence="6 7" id="KW-0472">Membrane</keyword>
<keyword evidence="5 7" id="KW-1133">Transmembrane helix</keyword>
<dbReference type="InterPro" id="IPR001958">
    <property type="entry name" value="Tet-R_TetA/multi-R_MdtG-like"/>
</dbReference>
<dbReference type="EMBL" id="BMGR01000005">
    <property type="protein sequence ID" value="GGG01879.1"/>
    <property type="molecule type" value="Genomic_DNA"/>
</dbReference>
<feature type="domain" description="Major facilitator superfamily (MFS) profile" evidence="8">
    <location>
        <begin position="23"/>
        <end position="414"/>
    </location>
</feature>
<feature type="transmembrane region" description="Helical" evidence="7">
    <location>
        <begin position="325"/>
        <end position="348"/>
    </location>
</feature>
<sequence length="425" mass="45551">MIKPTTPGPSCPDENTDDAWKRTLWVMAVAQGLMMMAFTSSDTFLPLFIEQLGVHDLHERTVWSGVIFSSGFLMSAIVSPLWGSVADRKGRKLMVMRSTLAIALFTCLMGFTFSVWQLFAVRMLQGVFSGFSGAAIALVATKIPEERLGFALGWLASAAMVGSMIGPLAGGILVDAVHNYRVVFFLTSGFALLAFSITALFIKKDSVAANAGSNQPKLTLRQQFQSVRELKVLWTIIPVLFLAQFAVKSIQPVLPLFVKELSGDSAYLGTLAGFAIAVTGLAGLVASPILGKRGDMLGYRRMLTICMTGTALFFLPQALAPNIWVLLASRFGLGLFIGGILPAANALIAQMTPKSQRGRVFGFTSSATFLGSFAGPLFGGLASAAFGIRFMLLAVCVIYVLNVIWVRLVVQPPPLRSADVSASES</sequence>
<keyword evidence="3" id="KW-1003">Cell membrane</keyword>
<keyword evidence="10" id="KW-1185">Reference proteome</keyword>
<dbReference type="GO" id="GO:0022857">
    <property type="term" value="F:transmembrane transporter activity"/>
    <property type="evidence" value="ECO:0007669"/>
    <property type="project" value="InterPro"/>
</dbReference>
<keyword evidence="4 7" id="KW-0812">Transmembrane</keyword>
<dbReference type="RefSeq" id="WP_229725085.1">
    <property type="nucleotide sequence ID" value="NZ_BMGR01000005.1"/>
</dbReference>
<proteinExistence type="predicted"/>
<reference evidence="9" key="2">
    <citation type="submission" date="2020-09" db="EMBL/GenBank/DDBJ databases">
        <authorList>
            <person name="Sun Q."/>
            <person name="Zhou Y."/>
        </authorList>
    </citation>
    <scope>NUCLEOTIDE SEQUENCE</scope>
    <source>
        <strain evidence="9">CGMCC 1.12987</strain>
    </source>
</reference>
<evidence type="ECO:0000313" key="9">
    <source>
        <dbReference type="EMBL" id="GGG01879.1"/>
    </source>
</evidence>
<dbReference type="PRINTS" id="PR01035">
    <property type="entry name" value="TCRTETA"/>
</dbReference>
<dbReference type="Gene3D" id="1.20.1250.20">
    <property type="entry name" value="MFS general substrate transporter like domains"/>
    <property type="match status" value="2"/>
</dbReference>
<evidence type="ECO:0000256" key="1">
    <source>
        <dbReference type="ARBA" id="ARBA00004651"/>
    </source>
</evidence>
<feature type="transmembrane region" description="Helical" evidence="7">
    <location>
        <begin position="152"/>
        <end position="174"/>
    </location>
</feature>
<evidence type="ECO:0000256" key="5">
    <source>
        <dbReference type="ARBA" id="ARBA00022989"/>
    </source>
</evidence>
<dbReference type="AlphaFoldDB" id="A0A917FTI8"/>
<dbReference type="PANTHER" id="PTHR43414">
    <property type="entry name" value="MULTIDRUG RESISTANCE PROTEIN MDTG"/>
    <property type="match status" value="1"/>
</dbReference>
<accession>A0A917FTI8</accession>
<dbReference type="InterPro" id="IPR011701">
    <property type="entry name" value="MFS"/>
</dbReference>
<feature type="transmembrane region" description="Helical" evidence="7">
    <location>
        <begin position="119"/>
        <end position="140"/>
    </location>
</feature>
<evidence type="ECO:0000259" key="8">
    <source>
        <dbReference type="PROSITE" id="PS50850"/>
    </source>
</evidence>
<protein>
    <submittedName>
        <fullName evidence="9">MFS transporter</fullName>
    </submittedName>
</protein>
<comment type="subcellular location">
    <subcellularLocation>
        <location evidence="1">Cell membrane</location>
        <topology evidence="1">Multi-pass membrane protein</topology>
    </subcellularLocation>
</comment>
<feature type="transmembrane region" description="Helical" evidence="7">
    <location>
        <begin position="180"/>
        <end position="202"/>
    </location>
</feature>
<name>A0A917FTI8_9BACL</name>